<dbReference type="InterPro" id="IPR016087">
    <property type="entry name" value="Chalcone_isomerase"/>
</dbReference>
<reference evidence="2 3" key="1">
    <citation type="submission" date="2019-02" db="EMBL/GenBank/DDBJ databases">
        <title>Genome sequencing of the rare red list fungi Hericium alpestre (H. flagellum).</title>
        <authorList>
            <person name="Buettner E."/>
            <person name="Kellner H."/>
        </authorList>
    </citation>
    <scope>NUCLEOTIDE SEQUENCE [LARGE SCALE GENOMIC DNA]</scope>
    <source>
        <strain evidence="2 3">DSM 108284</strain>
    </source>
</reference>
<dbReference type="STRING" id="135208.A0A4Z0ABK8"/>
<dbReference type="Gene3D" id="3.50.70.10">
    <property type="match status" value="1"/>
</dbReference>
<sequence>MSVDEKIEHIVDNTSCVMRIMPTRSTSYTHLRDAFIRSLQTRQKLGRERGTLSPEEQLAVQSPISKLKTIFPNAPLAKHTPLDLLLTAPDPKQPRCLIVRDLGVVPNDWVGRELMMAYFDGQGNSPALKKAVVEKLENFGTDA</sequence>
<dbReference type="InterPro" id="IPR016088">
    <property type="entry name" value="Chalcone_isomerase_3-sand"/>
</dbReference>
<evidence type="ECO:0000313" key="3">
    <source>
        <dbReference type="Proteomes" id="UP000298061"/>
    </source>
</evidence>
<keyword evidence="3" id="KW-1185">Reference proteome</keyword>
<comment type="caution">
    <text evidence="2">The sequence shown here is derived from an EMBL/GenBank/DDBJ whole genome shotgun (WGS) entry which is preliminary data.</text>
</comment>
<dbReference type="OrthoDB" id="18193at2759"/>
<evidence type="ECO:0000313" key="2">
    <source>
        <dbReference type="EMBL" id="TFY83747.1"/>
    </source>
</evidence>
<feature type="domain" description="Chalcone isomerase" evidence="1">
    <location>
        <begin position="8"/>
        <end position="133"/>
    </location>
</feature>
<dbReference type="Pfam" id="PF16035">
    <property type="entry name" value="Chalcone_2"/>
    <property type="match status" value="1"/>
</dbReference>
<protein>
    <recommendedName>
        <fullName evidence="1">Chalcone isomerase domain-containing protein</fullName>
    </recommendedName>
</protein>
<gene>
    <name evidence="2" type="ORF">EWM64_g284</name>
</gene>
<dbReference type="AlphaFoldDB" id="A0A4Z0ABK8"/>
<dbReference type="EMBL" id="SFCI01000012">
    <property type="protein sequence ID" value="TFY83747.1"/>
    <property type="molecule type" value="Genomic_DNA"/>
</dbReference>
<evidence type="ECO:0000259" key="1">
    <source>
        <dbReference type="Pfam" id="PF16035"/>
    </source>
</evidence>
<name>A0A4Z0ABK8_9AGAM</name>
<proteinExistence type="predicted"/>
<organism evidence="2 3">
    <name type="scientific">Hericium alpestre</name>
    <dbReference type="NCBI Taxonomy" id="135208"/>
    <lineage>
        <taxon>Eukaryota</taxon>
        <taxon>Fungi</taxon>
        <taxon>Dikarya</taxon>
        <taxon>Basidiomycota</taxon>
        <taxon>Agaricomycotina</taxon>
        <taxon>Agaricomycetes</taxon>
        <taxon>Russulales</taxon>
        <taxon>Hericiaceae</taxon>
        <taxon>Hericium</taxon>
    </lineage>
</organism>
<dbReference type="Proteomes" id="UP000298061">
    <property type="component" value="Unassembled WGS sequence"/>
</dbReference>
<accession>A0A4Z0ABK8</accession>